<dbReference type="Pfam" id="PF13785">
    <property type="entry name" value="DUF4178"/>
    <property type="match status" value="1"/>
</dbReference>
<evidence type="ECO:0000313" key="4">
    <source>
        <dbReference type="Proteomes" id="UP000738376"/>
    </source>
</evidence>
<keyword evidence="1" id="KW-0472">Membrane</keyword>
<name>A0ABX1M0J2_9CYAN</name>
<accession>A0ABX1M0J2</accession>
<evidence type="ECO:0000259" key="2">
    <source>
        <dbReference type="Pfam" id="PF13785"/>
    </source>
</evidence>
<keyword evidence="4" id="KW-1185">Reference proteome</keyword>
<protein>
    <submittedName>
        <fullName evidence="3">DUF4178 domain-containing protein</fullName>
    </submittedName>
</protein>
<dbReference type="EMBL" id="JAAVJL010000004">
    <property type="protein sequence ID" value="NMF60716.1"/>
    <property type="molecule type" value="Genomic_DNA"/>
</dbReference>
<sequence>MKSSFGTDYVSFLTRLRAGDRVTYGGTEWEVEDFSTYDDANGYETMEWLLKSGKSSYYLLREVDPENPETRINWYLSEEIGVNRISGEHVGDDVRFALWDAMHERREPYFKLRALGRLYYFESQTEGTYKSEDGSESRTTWDYWDEEHLWNLAIEAWQDRELHVYSTKKVNPEDFAIAEKSITIQSFASKNSPSHNQKTNDRTWEWVCAWALVIIGFILMTSGDW</sequence>
<proteinExistence type="predicted"/>
<evidence type="ECO:0000256" key="1">
    <source>
        <dbReference type="SAM" id="Phobius"/>
    </source>
</evidence>
<dbReference type="RefSeq" id="WP_169365668.1">
    <property type="nucleotide sequence ID" value="NZ_JAAVJL010000004.1"/>
</dbReference>
<feature type="transmembrane region" description="Helical" evidence="1">
    <location>
        <begin position="204"/>
        <end position="223"/>
    </location>
</feature>
<dbReference type="Proteomes" id="UP000738376">
    <property type="component" value="Unassembled WGS sequence"/>
</dbReference>
<gene>
    <name evidence="3" type="ORF">HC246_22470</name>
</gene>
<reference evidence="3 4" key="1">
    <citation type="submission" date="2020-03" db="EMBL/GenBank/DDBJ databases">
        <title>Draft Genome Sequence of 2-Methylisoborneol Producing Pseudanabaena yagii Strain GIHE-NHR1 Isolated from North Han River in South Korea.</title>
        <authorList>
            <person name="Jeong J."/>
        </authorList>
    </citation>
    <scope>NUCLEOTIDE SEQUENCE [LARGE SCALE GENOMIC DNA]</scope>
    <source>
        <strain evidence="3 4">GIHE-NHR1</strain>
    </source>
</reference>
<keyword evidence="1" id="KW-0812">Transmembrane</keyword>
<evidence type="ECO:0000313" key="3">
    <source>
        <dbReference type="EMBL" id="NMF60716.1"/>
    </source>
</evidence>
<comment type="caution">
    <text evidence="3">The sequence shown here is derived from an EMBL/GenBank/DDBJ whole genome shotgun (WGS) entry which is preliminary data.</text>
</comment>
<feature type="domain" description="DUF4178" evidence="2">
    <location>
        <begin position="17"/>
        <end position="172"/>
    </location>
</feature>
<keyword evidence="1" id="KW-1133">Transmembrane helix</keyword>
<dbReference type="InterPro" id="IPR025235">
    <property type="entry name" value="DUF4178"/>
</dbReference>
<organism evidence="3 4">
    <name type="scientific">Pseudanabaena yagii GIHE-NHR1</name>
    <dbReference type="NCBI Taxonomy" id="2722753"/>
    <lineage>
        <taxon>Bacteria</taxon>
        <taxon>Bacillati</taxon>
        <taxon>Cyanobacteriota</taxon>
        <taxon>Cyanophyceae</taxon>
        <taxon>Pseudanabaenales</taxon>
        <taxon>Pseudanabaenaceae</taxon>
        <taxon>Pseudanabaena</taxon>
        <taxon>Pseudanabaena yagii</taxon>
    </lineage>
</organism>